<evidence type="ECO:0008006" key="4">
    <source>
        <dbReference type="Google" id="ProtNLM"/>
    </source>
</evidence>
<dbReference type="Proteomes" id="UP001225605">
    <property type="component" value="Unassembled WGS sequence"/>
</dbReference>
<accession>A0ABU0X9J7</accession>
<feature type="region of interest" description="Disordered" evidence="1">
    <location>
        <begin position="64"/>
        <end position="87"/>
    </location>
</feature>
<sequence>MLRPSLAQQRLWFLDRFEDAGAIHNVQVVLRLRSELDRDALGATLRGTRSGFDLAAELPLRGSRVAEHSEGRPLPSSTLRATRSSSP</sequence>
<organism evidence="2 3">
    <name type="scientific">Saccharothrix yanglingensis</name>
    <dbReference type="NCBI Taxonomy" id="659496"/>
    <lineage>
        <taxon>Bacteria</taxon>
        <taxon>Bacillati</taxon>
        <taxon>Actinomycetota</taxon>
        <taxon>Actinomycetes</taxon>
        <taxon>Pseudonocardiales</taxon>
        <taxon>Pseudonocardiaceae</taxon>
        <taxon>Saccharothrix</taxon>
    </lineage>
</organism>
<gene>
    <name evidence="2" type="ORF">CKY47_33650</name>
</gene>
<name>A0ABU0X9J7_9PSEU</name>
<dbReference type="SUPFAM" id="SSF52777">
    <property type="entry name" value="CoA-dependent acyltransferases"/>
    <property type="match status" value="1"/>
</dbReference>
<keyword evidence="3" id="KW-1185">Reference proteome</keyword>
<reference evidence="2 3" key="1">
    <citation type="submission" date="2017-06" db="EMBL/GenBank/DDBJ databases">
        <title>Cultured bacterium strain Saccharothrix yanglingensis Hhs.015.</title>
        <authorList>
            <person name="Xia Y."/>
        </authorList>
    </citation>
    <scope>NUCLEOTIDE SEQUENCE [LARGE SCALE GENOMIC DNA]</scope>
    <source>
        <strain evidence="2 3">Hhs.015</strain>
    </source>
</reference>
<evidence type="ECO:0000313" key="3">
    <source>
        <dbReference type="Proteomes" id="UP001225605"/>
    </source>
</evidence>
<comment type="caution">
    <text evidence="2">The sequence shown here is derived from an EMBL/GenBank/DDBJ whole genome shotgun (WGS) entry which is preliminary data.</text>
</comment>
<evidence type="ECO:0000313" key="2">
    <source>
        <dbReference type="EMBL" id="MDQ2588806.1"/>
    </source>
</evidence>
<proteinExistence type="predicted"/>
<dbReference type="EMBL" id="NSDM01000023">
    <property type="protein sequence ID" value="MDQ2588806.1"/>
    <property type="molecule type" value="Genomic_DNA"/>
</dbReference>
<dbReference type="InterPro" id="IPR023213">
    <property type="entry name" value="CAT-like_dom_sf"/>
</dbReference>
<dbReference type="RefSeq" id="WP_306750470.1">
    <property type="nucleotide sequence ID" value="NZ_NSDM01000023.1"/>
</dbReference>
<dbReference type="Gene3D" id="3.30.559.10">
    <property type="entry name" value="Chloramphenicol acetyltransferase-like domain"/>
    <property type="match status" value="1"/>
</dbReference>
<evidence type="ECO:0000256" key="1">
    <source>
        <dbReference type="SAM" id="MobiDB-lite"/>
    </source>
</evidence>
<feature type="compositionally biased region" description="Polar residues" evidence="1">
    <location>
        <begin position="75"/>
        <end position="87"/>
    </location>
</feature>
<protein>
    <recommendedName>
        <fullName evidence="4">Condensation domain-containing protein</fullName>
    </recommendedName>
</protein>